<evidence type="ECO:0008006" key="4">
    <source>
        <dbReference type="Google" id="ProtNLM"/>
    </source>
</evidence>
<dbReference type="Gramene" id="TraesCS6B02G121600.1">
    <property type="protein sequence ID" value="TraesCS6B02G121600.1"/>
    <property type="gene ID" value="TraesCS6B02G121600"/>
</dbReference>
<dbReference type="Gramene" id="TraesWEE_scaffold_068024_01G000300.1">
    <property type="protein sequence ID" value="TraesWEE_scaffold_068024_01G000300.1"/>
    <property type="gene ID" value="TraesWEE_scaffold_068024_01G000300"/>
</dbReference>
<gene>
    <name evidence="2" type="primary">LOC123133725</name>
</gene>
<dbReference type="OMA" id="LIWHASV"/>
<feature type="transmembrane region" description="Helical" evidence="1">
    <location>
        <begin position="44"/>
        <end position="71"/>
    </location>
</feature>
<reference evidence="2" key="1">
    <citation type="submission" date="2018-08" db="EMBL/GenBank/DDBJ databases">
        <authorList>
            <person name="Rossello M."/>
        </authorList>
    </citation>
    <scope>NUCLEOTIDE SEQUENCE [LARGE SCALE GENOMIC DNA]</scope>
    <source>
        <strain evidence="2">cv. Chinese Spring</strain>
    </source>
</reference>
<dbReference type="GeneID" id="123133725"/>
<protein>
    <recommendedName>
        <fullName evidence="4">Transmembrane protein</fullName>
    </recommendedName>
</protein>
<sequence length="200" mass="21286">MAAVTFEEEVSRLAAREAAISPALVRTAVGALARSSAARAAAVALFHLFAGTISVLFAATFLYLVVFRACVENCTVASVVWEILVYSGMLSLLLIVPAMVLFFLRAAGSGSEVKDDVDGCVRWWPLIWHASVAFFHLALLVGLIGLVLQICGGSQEVSYLLRTAAVLCKLLLTVAFSIRAAVALWRMHPQQPAAVGAVVV</sequence>
<organism evidence="2">
    <name type="scientific">Triticum aestivum</name>
    <name type="common">Wheat</name>
    <dbReference type="NCBI Taxonomy" id="4565"/>
    <lineage>
        <taxon>Eukaryota</taxon>
        <taxon>Viridiplantae</taxon>
        <taxon>Streptophyta</taxon>
        <taxon>Embryophyta</taxon>
        <taxon>Tracheophyta</taxon>
        <taxon>Spermatophyta</taxon>
        <taxon>Magnoliopsida</taxon>
        <taxon>Liliopsida</taxon>
        <taxon>Poales</taxon>
        <taxon>Poaceae</taxon>
        <taxon>BOP clade</taxon>
        <taxon>Pooideae</taxon>
        <taxon>Triticodae</taxon>
        <taxon>Triticeae</taxon>
        <taxon>Triticinae</taxon>
        <taxon>Triticum</taxon>
    </lineage>
</organism>
<feature type="transmembrane region" description="Helical" evidence="1">
    <location>
        <begin position="160"/>
        <end position="182"/>
    </location>
</feature>
<dbReference type="OrthoDB" id="687169at2759"/>
<reference evidence="2" key="2">
    <citation type="submission" date="2018-10" db="UniProtKB">
        <authorList>
            <consortium name="EnsemblPlants"/>
        </authorList>
    </citation>
    <scope>IDENTIFICATION</scope>
</reference>
<dbReference type="Gramene" id="TraesMAC6B03G03466250.1">
    <property type="protein sequence ID" value="TraesMAC6B03G03466250.1"/>
    <property type="gene ID" value="TraesMAC6B03G03466250"/>
</dbReference>
<dbReference type="AlphaFoldDB" id="A0A3B6PJF4"/>
<keyword evidence="1" id="KW-1133">Transmembrane helix</keyword>
<evidence type="ECO:0000313" key="3">
    <source>
        <dbReference type="Proteomes" id="UP000019116"/>
    </source>
</evidence>
<keyword evidence="3" id="KW-1185">Reference proteome</keyword>
<evidence type="ECO:0000313" key="2">
    <source>
        <dbReference type="EnsemblPlants" id="TraesCS6B02G121600.1"/>
    </source>
</evidence>
<keyword evidence="1" id="KW-0812">Transmembrane</keyword>
<evidence type="ECO:0000256" key="1">
    <source>
        <dbReference type="SAM" id="Phobius"/>
    </source>
</evidence>
<name>A0A3B6PJF4_WHEAT</name>
<dbReference type="EnsemblPlants" id="TraesCS6B02G121600.1">
    <property type="protein sequence ID" value="TraesCS6B02G121600.1"/>
    <property type="gene ID" value="TraesCS6B02G121600"/>
</dbReference>
<dbReference type="Gramene" id="TraesNOR6B03G03501210.1">
    <property type="protein sequence ID" value="TraesNOR6B03G03501210.1"/>
    <property type="gene ID" value="TraesNOR6B03G03501210"/>
</dbReference>
<accession>A0A3B6PJF4</accession>
<feature type="transmembrane region" description="Helical" evidence="1">
    <location>
        <begin position="126"/>
        <end position="148"/>
    </location>
</feature>
<dbReference type="KEGG" id="taes:123133725"/>
<dbReference type="RefSeq" id="XP_044409077.1">
    <property type="nucleotide sequence ID" value="XM_044553142.1"/>
</dbReference>
<keyword evidence="1" id="KW-0472">Membrane</keyword>
<feature type="transmembrane region" description="Helical" evidence="1">
    <location>
        <begin position="83"/>
        <end position="106"/>
    </location>
</feature>
<dbReference type="Gramene" id="TraesCS6B03G0302700.1">
    <property type="protein sequence ID" value="TraesCS6B03G0302700.1.CDS"/>
    <property type="gene ID" value="TraesCS6B03G0302700"/>
</dbReference>
<dbReference type="Proteomes" id="UP000019116">
    <property type="component" value="Chromosome 6B"/>
</dbReference>
<proteinExistence type="predicted"/>